<sequence length="327" mass="35605">MNLNEIQRASLTALLAVLNDNFPGDFATETLTAYISDHELTNNIDLAWFANTINRGLMAFLGKDGNNITDLNVVASKPTPPATEAQTHRPEIEKPNANRCRICNVAECIPSHIVPNNESADFWEFIGLFRVSTVISSLKAAARCHDATGPENPLNILGLCQNCRCLFTHSLVSFLPQIVEAKPVFAFPYDPRMVTSYKVVSEFPGGLKSAVIKIMDDENGDKCLLPGDVFALNTVDAIKCPLPHPALLQVNVLCSRMVNMRNAIGCPVVIPAEGEEGTAVTWCEVADGSDGGGHRNVAEGTNYREVQEQPGKRRSARKSVRKAKSMA</sequence>
<evidence type="ECO:0008006" key="4">
    <source>
        <dbReference type="Google" id="ProtNLM"/>
    </source>
</evidence>
<name>A0ABR3G750_9PEZI</name>
<feature type="region of interest" description="Disordered" evidence="1">
    <location>
        <begin position="291"/>
        <end position="327"/>
    </location>
</feature>
<accession>A0ABR3G750</accession>
<evidence type="ECO:0000313" key="2">
    <source>
        <dbReference type="EMBL" id="KAL0631406.1"/>
    </source>
</evidence>
<feature type="compositionally biased region" description="Basic residues" evidence="1">
    <location>
        <begin position="312"/>
        <end position="327"/>
    </location>
</feature>
<evidence type="ECO:0000256" key="1">
    <source>
        <dbReference type="SAM" id="MobiDB-lite"/>
    </source>
</evidence>
<proteinExistence type="predicted"/>
<protein>
    <recommendedName>
        <fullName evidence="4">HNH nuclease domain-containing protein</fullName>
    </recommendedName>
</protein>
<keyword evidence="3" id="KW-1185">Reference proteome</keyword>
<reference evidence="2 3" key="1">
    <citation type="submission" date="2024-02" db="EMBL/GenBank/DDBJ databases">
        <title>Discinaceae phylogenomics.</title>
        <authorList>
            <person name="Dirks A.C."/>
            <person name="James T.Y."/>
        </authorList>
    </citation>
    <scope>NUCLEOTIDE SEQUENCE [LARGE SCALE GENOMIC DNA]</scope>
    <source>
        <strain evidence="2 3">ACD0624</strain>
    </source>
</reference>
<dbReference type="Proteomes" id="UP001447188">
    <property type="component" value="Unassembled WGS sequence"/>
</dbReference>
<evidence type="ECO:0000313" key="3">
    <source>
        <dbReference type="Proteomes" id="UP001447188"/>
    </source>
</evidence>
<gene>
    <name evidence="2" type="ORF">Q9L58_009724</name>
</gene>
<dbReference type="EMBL" id="JBBBZM010000253">
    <property type="protein sequence ID" value="KAL0631406.1"/>
    <property type="molecule type" value="Genomic_DNA"/>
</dbReference>
<organism evidence="2 3">
    <name type="scientific">Discina gigas</name>
    <dbReference type="NCBI Taxonomy" id="1032678"/>
    <lineage>
        <taxon>Eukaryota</taxon>
        <taxon>Fungi</taxon>
        <taxon>Dikarya</taxon>
        <taxon>Ascomycota</taxon>
        <taxon>Pezizomycotina</taxon>
        <taxon>Pezizomycetes</taxon>
        <taxon>Pezizales</taxon>
        <taxon>Discinaceae</taxon>
        <taxon>Discina</taxon>
    </lineage>
</organism>
<comment type="caution">
    <text evidence="2">The sequence shown here is derived from an EMBL/GenBank/DDBJ whole genome shotgun (WGS) entry which is preliminary data.</text>
</comment>